<dbReference type="InterPro" id="IPR038666">
    <property type="entry name" value="SSP1_head-tail_sf"/>
</dbReference>
<organism evidence="1 2">
    <name type="scientific">Cloacibacillus porcorum</name>
    <dbReference type="NCBI Taxonomy" id="1197717"/>
    <lineage>
        <taxon>Bacteria</taxon>
        <taxon>Thermotogati</taxon>
        <taxon>Synergistota</taxon>
        <taxon>Synergistia</taxon>
        <taxon>Synergistales</taxon>
        <taxon>Synergistaceae</taxon>
        <taxon>Cloacibacillus</taxon>
    </lineage>
</organism>
<evidence type="ECO:0000313" key="1">
    <source>
        <dbReference type="EMBL" id="ANZ45457.1"/>
    </source>
</evidence>
<proteinExistence type="predicted"/>
<evidence type="ECO:0008006" key="3">
    <source>
        <dbReference type="Google" id="ProtNLM"/>
    </source>
</evidence>
<dbReference type="EMBL" id="CP016757">
    <property type="protein sequence ID" value="ANZ45457.1"/>
    <property type="molecule type" value="Genomic_DNA"/>
</dbReference>
<accession>A0A1B2I687</accession>
<dbReference type="Proteomes" id="UP000093044">
    <property type="component" value="Chromosome"/>
</dbReference>
<dbReference type="AlphaFoldDB" id="A0A1B2I687"/>
<dbReference type="RefSeq" id="WP_066745781.1">
    <property type="nucleotide sequence ID" value="NZ_CP016757.1"/>
</dbReference>
<evidence type="ECO:0000313" key="2">
    <source>
        <dbReference type="Proteomes" id="UP000093044"/>
    </source>
</evidence>
<dbReference type="Gene3D" id="2.40.10.270">
    <property type="entry name" value="Bacteriophage SPP1 head-tail adaptor protein"/>
    <property type="match status" value="1"/>
</dbReference>
<sequence>MNPGELRERITISRAVFEDDGIGGSITSESIIFSGWASVAAKKSKDGLLGGRDVEVRTHLVIMRMPGTEPQKGDVITWRGKSLIVKAVRPDYRAALVELDCVQEA</sequence>
<dbReference type="KEGG" id="cpor:BED41_10490"/>
<gene>
    <name evidence="1" type="ORF">BED41_10490</name>
</gene>
<reference evidence="1" key="1">
    <citation type="submission" date="2016-08" db="EMBL/GenBank/DDBJ databases">
        <title>Complete genome of Cloacibacillus porcorum.</title>
        <authorList>
            <person name="Looft T."/>
            <person name="Bayles D.O."/>
            <person name="Alt D.P."/>
        </authorList>
    </citation>
    <scope>NUCLEOTIDE SEQUENCE [LARGE SCALE GENOMIC DNA]</scope>
    <source>
        <strain evidence="1">CL-84</strain>
    </source>
</reference>
<dbReference type="GeneID" id="83058276"/>
<name>A0A1B2I687_9BACT</name>
<keyword evidence="2" id="KW-1185">Reference proteome</keyword>
<protein>
    <recommendedName>
        <fullName evidence="3">Head-tail adaptor protein</fullName>
    </recommendedName>
</protein>
<dbReference type="InterPro" id="IPR008767">
    <property type="entry name" value="Phage_SPP1_head-tail_adaptor"/>
</dbReference>
<dbReference type="Pfam" id="PF05521">
    <property type="entry name" value="Phage_HCP"/>
    <property type="match status" value="1"/>
</dbReference>
<dbReference type="STRING" id="1197717.BED41_10490"/>
<dbReference type="OrthoDB" id="5649at2"/>